<dbReference type="RefSeq" id="WP_306388954.1">
    <property type="nucleotide sequence ID" value="NZ_JAVCAP010000011.1"/>
</dbReference>
<protein>
    <submittedName>
        <fullName evidence="2">Uncharacterized protein</fullName>
    </submittedName>
</protein>
<keyword evidence="1" id="KW-0732">Signal</keyword>
<dbReference type="Proteomes" id="UP001225906">
    <property type="component" value="Unassembled WGS sequence"/>
</dbReference>
<name>A0ABT9JRV0_9PROT</name>
<proteinExistence type="predicted"/>
<sequence length="95" mass="10634">MMRKLLVAVLVYMGLIVVAHAAEVAEQGTNIHNIHKQNFHGQRAYSKEPVAQKEGADAKWEGAGIVTDQAPEDKGFDKHQQLRLHFIGKRPYTAE</sequence>
<feature type="signal peptide" evidence="1">
    <location>
        <begin position="1"/>
        <end position="21"/>
    </location>
</feature>
<evidence type="ECO:0000256" key="1">
    <source>
        <dbReference type="SAM" id="SignalP"/>
    </source>
</evidence>
<feature type="chain" id="PRO_5045134178" evidence="1">
    <location>
        <begin position="22"/>
        <end position="95"/>
    </location>
</feature>
<evidence type="ECO:0000313" key="3">
    <source>
        <dbReference type="Proteomes" id="UP001225906"/>
    </source>
</evidence>
<dbReference type="EMBL" id="JAVCAP010000011">
    <property type="protein sequence ID" value="MDP8567224.1"/>
    <property type="molecule type" value="Genomic_DNA"/>
</dbReference>
<gene>
    <name evidence="2" type="ORF">Q9291_05140</name>
</gene>
<organism evidence="2 3">
    <name type="scientific">Methylophilus aquaticus</name>
    <dbReference type="NCBI Taxonomy" id="1971610"/>
    <lineage>
        <taxon>Bacteria</taxon>
        <taxon>Pseudomonadati</taxon>
        <taxon>Pseudomonadota</taxon>
        <taxon>Betaproteobacteria</taxon>
        <taxon>Nitrosomonadales</taxon>
        <taxon>Methylophilaceae</taxon>
        <taxon>Methylophilus</taxon>
    </lineage>
</organism>
<reference evidence="3" key="1">
    <citation type="journal article" date="2019" name="Int. J. Syst. Evol. Microbiol.">
        <title>The Global Catalogue of Microorganisms (GCM) 10K type strain sequencing project: providing services to taxonomists for standard genome sequencing and annotation.</title>
        <authorList>
            <consortium name="The Broad Institute Genomics Platform"/>
            <consortium name="The Broad Institute Genome Sequencing Center for Infectious Disease"/>
            <person name="Wu L."/>
            <person name="Ma J."/>
        </authorList>
    </citation>
    <scope>NUCLEOTIDE SEQUENCE [LARGE SCALE GENOMIC DNA]</scope>
    <source>
        <strain evidence="3">VKM B-3159</strain>
    </source>
</reference>
<accession>A0ABT9JRV0</accession>
<comment type="caution">
    <text evidence="2">The sequence shown here is derived from an EMBL/GenBank/DDBJ whole genome shotgun (WGS) entry which is preliminary data.</text>
</comment>
<keyword evidence="3" id="KW-1185">Reference proteome</keyword>
<evidence type="ECO:0000313" key="2">
    <source>
        <dbReference type="EMBL" id="MDP8567224.1"/>
    </source>
</evidence>